<dbReference type="EMBL" id="RHLK01000024">
    <property type="protein sequence ID" value="MVP02442.1"/>
    <property type="molecule type" value="Genomic_DNA"/>
</dbReference>
<dbReference type="InterPro" id="IPR034660">
    <property type="entry name" value="DinB/YfiT-like"/>
</dbReference>
<dbReference type="AlphaFoldDB" id="A0A7X3FMN0"/>
<reference evidence="2 3" key="1">
    <citation type="journal article" date="2019" name="Microorganisms">
        <title>Paenibacillus lutrae sp. nov., A Chitinolytic Species Isolated from A River Otter in Castril Natural Park, Granada, Spain.</title>
        <authorList>
            <person name="Rodriguez M."/>
            <person name="Reina J.C."/>
            <person name="Bejar V."/>
            <person name="Llamas I."/>
        </authorList>
    </citation>
    <scope>NUCLEOTIDE SEQUENCE [LARGE SCALE GENOMIC DNA]</scope>
    <source>
        <strain evidence="2 3">N10</strain>
    </source>
</reference>
<dbReference type="RefSeq" id="WP_157338799.1">
    <property type="nucleotide sequence ID" value="NZ_RHLK01000024.1"/>
</dbReference>
<dbReference type="Gene3D" id="1.20.120.450">
    <property type="entry name" value="dinb family like domain"/>
    <property type="match status" value="1"/>
</dbReference>
<dbReference type="Pfam" id="PF12867">
    <property type="entry name" value="DinB_2"/>
    <property type="match status" value="1"/>
</dbReference>
<protein>
    <submittedName>
        <fullName evidence="2">DUF664 domain-containing protein</fullName>
    </submittedName>
</protein>
<keyword evidence="3" id="KW-1185">Reference proteome</keyword>
<organism evidence="2 3">
    <name type="scientific">Paenibacillus lutrae</name>
    <dbReference type="NCBI Taxonomy" id="2078573"/>
    <lineage>
        <taxon>Bacteria</taxon>
        <taxon>Bacillati</taxon>
        <taxon>Bacillota</taxon>
        <taxon>Bacilli</taxon>
        <taxon>Bacillales</taxon>
        <taxon>Paenibacillaceae</taxon>
        <taxon>Paenibacillus</taxon>
    </lineage>
</organism>
<dbReference type="InterPro" id="IPR024775">
    <property type="entry name" value="DinB-like"/>
</dbReference>
<comment type="caution">
    <text evidence="2">The sequence shown here is derived from an EMBL/GenBank/DDBJ whole genome shotgun (WGS) entry which is preliminary data.</text>
</comment>
<dbReference type="OrthoDB" id="2853529at2"/>
<gene>
    <name evidence="2" type="ORF">EDM21_23445</name>
</gene>
<proteinExistence type="predicted"/>
<dbReference type="Proteomes" id="UP000490800">
    <property type="component" value="Unassembled WGS sequence"/>
</dbReference>
<feature type="domain" description="DinB-like" evidence="1">
    <location>
        <begin position="13"/>
        <end position="146"/>
    </location>
</feature>
<sequence>MSETVVDIGRYLATYAQLKEAIEGLSEEQLTWKPAPDKWSITEVLAHLADHNLIVTFRIREILAGSDKPLPSFNQDEWVGGQKANEGDASEYLDLFDALLRYNSFLFYRLSKEDWEKTSDFRGNPVTVGWFVEAFTNHVGKHLGQIERNKSAYVPV</sequence>
<name>A0A7X3FMN0_9BACL</name>
<dbReference type="SUPFAM" id="SSF109854">
    <property type="entry name" value="DinB/YfiT-like putative metalloenzymes"/>
    <property type="match status" value="1"/>
</dbReference>
<evidence type="ECO:0000259" key="1">
    <source>
        <dbReference type="Pfam" id="PF12867"/>
    </source>
</evidence>
<evidence type="ECO:0000313" key="2">
    <source>
        <dbReference type="EMBL" id="MVP02442.1"/>
    </source>
</evidence>
<evidence type="ECO:0000313" key="3">
    <source>
        <dbReference type="Proteomes" id="UP000490800"/>
    </source>
</evidence>
<accession>A0A7X3FMN0</accession>